<dbReference type="Pfam" id="PF00437">
    <property type="entry name" value="T2SSE"/>
    <property type="match status" value="1"/>
</dbReference>
<accession>A0ABS1E210</accession>
<dbReference type="InterPro" id="IPR027417">
    <property type="entry name" value="P-loop_NTPase"/>
</dbReference>
<reference evidence="5 6" key="1">
    <citation type="journal article" date="2020" name="Microorganisms">
        <title>Osmotic Adaptation and Compatible Solute Biosynthesis of Phototrophic Bacteria as Revealed from Genome Analyses.</title>
        <authorList>
            <person name="Imhoff J.F."/>
            <person name="Rahn T."/>
            <person name="Kunzel S."/>
            <person name="Keller A."/>
            <person name="Neulinger S.C."/>
        </authorList>
    </citation>
    <scope>NUCLEOTIDE SEQUENCE [LARGE SCALE GENOMIC DNA]</scope>
    <source>
        <strain evidence="5 6">DSM 15116</strain>
    </source>
</reference>
<name>A0ABS1E210_9GAMM</name>
<dbReference type="Gene3D" id="3.30.450.90">
    <property type="match status" value="1"/>
</dbReference>
<evidence type="ECO:0000259" key="4">
    <source>
        <dbReference type="PROSITE" id="PS00662"/>
    </source>
</evidence>
<feature type="domain" description="Bacterial type II secretion system protein E" evidence="4">
    <location>
        <begin position="379"/>
        <end position="393"/>
    </location>
</feature>
<proteinExistence type="inferred from homology"/>
<keyword evidence="6" id="KW-1185">Reference proteome</keyword>
<organism evidence="5 6">
    <name type="scientific">Halorhodospira neutriphila</name>
    <dbReference type="NCBI Taxonomy" id="168379"/>
    <lineage>
        <taxon>Bacteria</taxon>
        <taxon>Pseudomonadati</taxon>
        <taxon>Pseudomonadota</taxon>
        <taxon>Gammaproteobacteria</taxon>
        <taxon>Chromatiales</taxon>
        <taxon>Ectothiorhodospiraceae</taxon>
        <taxon>Halorhodospira</taxon>
    </lineage>
</organism>
<dbReference type="PROSITE" id="PS00662">
    <property type="entry name" value="T2SP_E"/>
    <property type="match status" value="1"/>
</dbReference>
<evidence type="ECO:0000256" key="3">
    <source>
        <dbReference type="ARBA" id="ARBA00022840"/>
    </source>
</evidence>
<dbReference type="Gene3D" id="3.40.50.300">
    <property type="entry name" value="P-loop containing nucleotide triphosphate hydrolases"/>
    <property type="match status" value="1"/>
</dbReference>
<comment type="caution">
    <text evidence="5">The sequence shown here is derived from an EMBL/GenBank/DDBJ whole genome shotgun (WGS) entry which is preliminary data.</text>
</comment>
<evidence type="ECO:0000256" key="1">
    <source>
        <dbReference type="ARBA" id="ARBA00006611"/>
    </source>
</evidence>
<evidence type="ECO:0000313" key="5">
    <source>
        <dbReference type="EMBL" id="MBK1725820.1"/>
    </source>
</evidence>
<evidence type="ECO:0000256" key="2">
    <source>
        <dbReference type="ARBA" id="ARBA00022741"/>
    </source>
</evidence>
<dbReference type="Gene3D" id="3.30.300.160">
    <property type="entry name" value="Type II secretion system, protein E, N-terminal domain"/>
    <property type="match status" value="1"/>
</dbReference>
<dbReference type="EMBL" id="NRSH01000011">
    <property type="protein sequence ID" value="MBK1725820.1"/>
    <property type="molecule type" value="Genomic_DNA"/>
</dbReference>
<dbReference type="InterPro" id="IPR001482">
    <property type="entry name" value="T2SS/T4SS_dom"/>
</dbReference>
<gene>
    <name evidence="5" type="ORF">CKO13_02040</name>
</gene>
<dbReference type="PANTHER" id="PTHR30258:SF2">
    <property type="entry name" value="COMG OPERON PROTEIN 1"/>
    <property type="match status" value="1"/>
</dbReference>
<evidence type="ECO:0000313" key="6">
    <source>
        <dbReference type="Proteomes" id="UP000738126"/>
    </source>
</evidence>
<dbReference type="SUPFAM" id="SSF160246">
    <property type="entry name" value="EspE N-terminal domain-like"/>
    <property type="match status" value="1"/>
</dbReference>
<dbReference type="SUPFAM" id="SSF52540">
    <property type="entry name" value="P-loop containing nucleoside triphosphate hydrolases"/>
    <property type="match status" value="1"/>
</dbReference>
<dbReference type="Proteomes" id="UP000738126">
    <property type="component" value="Unassembled WGS sequence"/>
</dbReference>
<comment type="similarity">
    <text evidence="1">Belongs to the GSP E family.</text>
</comment>
<dbReference type="RefSeq" id="WP_200256331.1">
    <property type="nucleotide sequence ID" value="NZ_NRSH01000011.1"/>
</dbReference>
<keyword evidence="2" id="KW-0547">Nucleotide-binding</keyword>
<keyword evidence="3" id="KW-0067">ATP-binding</keyword>
<dbReference type="CDD" id="cd01129">
    <property type="entry name" value="PulE-GspE-like"/>
    <property type="match status" value="1"/>
</dbReference>
<dbReference type="InterPro" id="IPR037257">
    <property type="entry name" value="T2SS_E_N_sf"/>
</dbReference>
<dbReference type="InterPro" id="IPR007831">
    <property type="entry name" value="T2SS_GspE_N"/>
</dbReference>
<dbReference type="Pfam" id="PF05157">
    <property type="entry name" value="MshEN"/>
    <property type="match status" value="1"/>
</dbReference>
<sequence length="555" mass="60956">MAEEVQAAGSEAGAGRPIGQLLEQSGAITPEQVAYALQVQRMSRERLGDVLQRLRFVTDREVAEVLAQQSGYPFEPLAGAAPGGEVLRELPYNFAQRYELLPLRVDAGGRLEVAVSDPFDSDGVSRAARFTRYPLRLRVAPRGRLREQIQRLYYFAEHPIDDDVERIARDAQAGRNYAPERLMELLITGAVELGASDVHIQPTPVASLISYRIDGVLQLRYTLPPEAHVRLISAIKVAANMDIAEQNRPLDGRMSFSFLGESFDLRLSTAPASSGESMVLRLLSGGGELISLESVGFQPQQVADVVRMADVPYGLLLVTGPTGSGKSTTLYAALRKINTMEKNVLTIEDPVEYAMPLIRQVSVNERAGLTFASAIRSFLRHDPDVMLVGEVRDQETAQLTIRSAQTGHLVLSTLHTNDAAGAVVRMRDLGIESYLLSSSLVGVVSQRLVRKLCEHCRAPYTPDEAEREAYGLAAATLYRARGCERCLRTGYLGRVAVGEVLRVDDEIRALIDEGGNALQLRRLAEEKGMHTLWQSALGLVEQGVTDLTEVERVIR</sequence>
<dbReference type="PANTHER" id="PTHR30258">
    <property type="entry name" value="TYPE II SECRETION SYSTEM PROTEIN GSPE-RELATED"/>
    <property type="match status" value="1"/>
</dbReference>
<protein>
    <recommendedName>
        <fullName evidence="4">Bacterial type II secretion system protein E domain-containing protein</fullName>
    </recommendedName>
</protein>